<evidence type="ECO:0000313" key="1">
    <source>
        <dbReference type="EMBL" id="OIN60921.1"/>
    </source>
</evidence>
<proteinExistence type="predicted"/>
<dbReference type="InterPro" id="IPR038636">
    <property type="entry name" value="Wzi_sf"/>
</dbReference>
<dbReference type="Proteomes" id="UP000181790">
    <property type="component" value="Unassembled WGS sequence"/>
</dbReference>
<protein>
    <recommendedName>
        <fullName evidence="3">Capsule assembly Wzi family protein</fullName>
    </recommendedName>
</protein>
<reference evidence="1 2" key="1">
    <citation type="submission" date="2016-10" db="EMBL/GenBank/DDBJ databases">
        <title>Arsenicibacter rosenii gen. nov., sp. nov., an efficient arsenic-methylating bacterium isolated from an arsenic-contaminated paddy soil.</title>
        <authorList>
            <person name="Huang K."/>
        </authorList>
    </citation>
    <scope>NUCLEOTIDE SEQUENCE [LARGE SCALE GENOMIC DNA]</scope>
    <source>
        <strain evidence="1 2">SM-1</strain>
    </source>
</reference>
<dbReference type="AlphaFoldDB" id="A0A1S2VQ73"/>
<evidence type="ECO:0000313" key="2">
    <source>
        <dbReference type="Proteomes" id="UP000181790"/>
    </source>
</evidence>
<organism evidence="1 2">
    <name type="scientific">Arsenicibacter rosenii</name>
    <dbReference type="NCBI Taxonomy" id="1750698"/>
    <lineage>
        <taxon>Bacteria</taxon>
        <taxon>Pseudomonadati</taxon>
        <taxon>Bacteroidota</taxon>
        <taxon>Cytophagia</taxon>
        <taxon>Cytophagales</taxon>
        <taxon>Spirosomataceae</taxon>
        <taxon>Arsenicibacter</taxon>
    </lineage>
</organism>
<dbReference type="InterPro" id="IPR026950">
    <property type="entry name" value="Caps_assemb_Wzi"/>
</dbReference>
<name>A0A1S2VQ73_9BACT</name>
<comment type="caution">
    <text evidence="1">The sequence shown here is derived from an EMBL/GenBank/DDBJ whole genome shotgun (WGS) entry which is preliminary data.</text>
</comment>
<evidence type="ECO:0008006" key="3">
    <source>
        <dbReference type="Google" id="ProtNLM"/>
    </source>
</evidence>
<sequence>MRKPVHLMGEAGTFFATSGEIPFWLRANQYGIVPREHALMTLRAGISVDYHKPPKTKLDSLKAKYRWADWGYGLNAVVNAGYDYQFVLPEAYVKVKLGAWEIWSGRRREIIGLADSTLGTGSYIWSGNSLPMLKIQLAIPEYWPRNGVIAVKGLFAHGWFEENRFVKNTLLHQKALYGRLGKPAWRVQLYGGFNHQVQWAGSSSLLPAGLIRNGQLPNTFRDYLDVVTGTSLGSRSAVDTARISTFDRENRIGNHLGSLDAGLTYRGRYSTLFIYRQSIYEDGSLYYLTNLKDGLNGLSIRIHTPLNPDGFQIRQVTLEYLNTYSQGGSSFVDNDPLLRGKDNYFNHSQYRDGWSRLGQTIGTPFITPSTQLRKDLPNYQFSNNNRVAVWHIGLAGQVLDFFYFKTKLSYSLNKGTYENPFVTTVPQFSGFFTVSAPVDLFGGVTATASVAADFGNLFSRNAGYFFSLKKESRIK</sequence>
<keyword evidence="2" id="KW-1185">Reference proteome</keyword>
<dbReference type="Gene3D" id="2.40.160.130">
    <property type="entry name" value="Capsule assembly protein Wzi"/>
    <property type="match status" value="1"/>
</dbReference>
<dbReference type="EMBL" id="MORL01000001">
    <property type="protein sequence ID" value="OIN60921.1"/>
    <property type="molecule type" value="Genomic_DNA"/>
</dbReference>
<accession>A0A1S2VQ73</accession>
<gene>
    <name evidence="1" type="ORF">BLX24_02205</name>
</gene>
<dbReference type="Pfam" id="PF14052">
    <property type="entry name" value="Caps_assemb_Wzi"/>
    <property type="match status" value="1"/>
</dbReference>